<keyword evidence="11" id="KW-1185">Reference proteome</keyword>
<feature type="compositionally biased region" description="Basic and acidic residues" evidence="7">
    <location>
        <begin position="958"/>
        <end position="970"/>
    </location>
</feature>
<organism evidence="10 11">
    <name type="scientific">Lonchura striata</name>
    <name type="common">white-rumped munia</name>
    <dbReference type="NCBI Taxonomy" id="40157"/>
    <lineage>
        <taxon>Eukaryota</taxon>
        <taxon>Metazoa</taxon>
        <taxon>Chordata</taxon>
        <taxon>Craniata</taxon>
        <taxon>Vertebrata</taxon>
        <taxon>Euteleostomi</taxon>
        <taxon>Archelosauria</taxon>
        <taxon>Archosauria</taxon>
        <taxon>Dinosauria</taxon>
        <taxon>Saurischia</taxon>
        <taxon>Theropoda</taxon>
        <taxon>Coelurosauria</taxon>
        <taxon>Aves</taxon>
        <taxon>Neognathae</taxon>
        <taxon>Neoaves</taxon>
        <taxon>Telluraves</taxon>
        <taxon>Australaves</taxon>
        <taxon>Passeriformes</taxon>
        <taxon>Passeroidea</taxon>
        <taxon>Estrildidae</taxon>
        <taxon>Estrildinae</taxon>
        <taxon>Lonchura</taxon>
    </lineage>
</organism>
<keyword evidence="3" id="KW-0863">Zinc-finger</keyword>
<feature type="compositionally biased region" description="Low complexity" evidence="7">
    <location>
        <begin position="16"/>
        <end position="47"/>
    </location>
</feature>
<dbReference type="InterPro" id="IPR036236">
    <property type="entry name" value="Znf_C2H2_sf"/>
</dbReference>
<evidence type="ECO:0000256" key="2">
    <source>
        <dbReference type="ARBA" id="ARBA00022723"/>
    </source>
</evidence>
<dbReference type="PANTHER" id="PTHR15592">
    <property type="entry name" value="MATRIN 3/NUCLEAR PROTEIN 220-RELATED"/>
    <property type="match status" value="1"/>
</dbReference>
<keyword evidence="5" id="KW-0539">Nucleus</keyword>
<feature type="compositionally biased region" description="Polar residues" evidence="7">
    <location>
        <begin position="117"/>
        <end position="135"/>
    </location>
</feature>
<evidence type="ECO:0000256" key="3">
    <source>
        <dbReference type="ARBA" id="ARBA00022771"/>
    </source>
</evidence>
<dbReference type="STRING" id="299123.ENSLSDP00000018136"/>
<dbReference type="PROSITE" id="PS50171">
    <property type="entry name" value="ZF_MATRIN"/>
    <property type="match status" value="1"/>
</dbReference>
<feature type="compositionally biased region" description="Low complexity" evidence="7">
    <location>
        <begin position="1103"/>
        <end position="1129"/>
    </location>
</feature>
<dbReference type="SMART" id="SM00451">
    <property type="entry name" value="ZnF_U1"/>
    <property type="match status" value="2"/>
</dbReference>
<feature type="region of interest" description="Disordered" evidence="7">
    <location>
        <begin position="1558"/>
        <end position="1588"/>
    </location>
</feature>
<evidence type="ECO:0000259" key="9">
    <source>
        <dbReference type="PROSITE" id="PS50171"/>
    </source>
</evidence>
<evidence type="ECO:0000256" key="5">
    <source>
        <dbReference type="ARBA" id="ARBA00023242"/>
    </source>
</evidence>
<evidence type="ECO:0000256" key="7">
    <source>
        <dbReference type="SAM" id="MobiDB-lite"/>
    </source>
</evidence>
<keyword evidence="4" id="KW-0862">Zinc</keyword>
<feature type="compositionally biased region" description="Polar residues" evidence="7">
    <location>
        <begin position="1089"/>
        <end position="1100"/>
    </location>
</feature>
<gene>
    <name evidence="10" type="primary">ZNF638</name>
    <name evidence="10" type="ORF">RLOC_00006896</name>
</gene>
<feature type="compositionally biased region" description="Basic and acidic residues" evidence="7">
    <location>
        <begin position="1534"/>
        <end position="1544"/>
    </location>
</feature>
<feature type="compositionally biased region" description="Acidic residues" evidence="7">
    <location>
        <begin position="1416"/>
        <end position="1426"/>
    </location>
</feature>
<feature type="domain" description="Matrin-type" evidence="9">
    <location>
        <begin position="1733"/>
        <end position="1763"/>
    </location>
</feature>
<feature type="compositionally biased region" description="Basic and acidic residues" evidence="7">
    <location>
        <begin position="71"/>
        <end position="96"/>
    </location>
</feature>
<feature type="compositionally biased region" description="Low complexity" evidence="7">
    <location>
        <begin position="1389"/>
        <end position="1399"/>
    </location>
</feature>
<accession>A0A218UT90</accession>
<comment type="caution">
    <text evidence="10">The sequence shown here is derived from an EMBL/GenBank/DDBJ whole genome shotgun (WGS) entry which is preliminary data.</text>
</comment>
<dbReference type="InterPro" id="IPR035979">
    <property type="entry name" value="RBD_domain_sf"/>
</dbReference>
<dbReference type="InterPro" id="IPR003604">
    <property type="entry name" value="Matrin/U1-like-C_Znf_C2H2"/>
</dbReference>
<feature type="compositionally biased region" description="Basic and acidic residues" evidence="7">
    <location>
        <begin position="701"/>
        <end position="722"/>
    </location>
</feature>
<feature type="domain" description="RRM" evidence="8">
    <location>
        <begin position="544"/>
        <end position="619"/>
    </location>
</feature>
<dbReference type="GO" id="GO:0005634">
    <property type="term" value="C:nucleus"/>
    <property type="evidence" value="ECO:0007669"/>
    <property type="project" value="UniProtKB-SubCell"/>
</dbReference>
<feature type="compositionally biased region" description="Basic and acidic residues" evidence="7">
    <location>
        <begin position="656"/>
        <end position="668"/>
    </location>
</feature>
<reference evidence="10 11" key="1">
    <citation type="submission" date="2017-05" db="EMBL/GenBank/DDBJ databases">
        <title>Genome of assembly of the Bengalese finch, Lonchura striata domestica.</title>
        <authorList>
            <person name="Colquitt B.M."/>
            <person name="Brainard M.S."/>
        </authorList>
    </citation>
    <scope>NUCLEOTIDE SEQUENCE [LARGE SCALE GENOMIC DNA]</scope>
    <source>
        <strain evidence="10">White83orange57</strain>
    </source>
</reference>
<evidence type="ECO:0000256" key="6">
    <source>
        <dbReference type="PROSITE-ProRule" id="PRU00176"/>
    </source>
</evidence>
<dbReference type="InterPro" id="IPR013087">
    <property type="entry name" value="Znf_C2H2_type"/>
</dbReference>
<dbReference type="SUPFAM" id="SSF54928">
    <property type="entry name" value="RNA-binding domain, RBD"/>
    <property type="match status" value="2"/>
</dbReference>
<evidence type="ECO:0000256" key="4">
    <source>
        <dbReference type="ARBA" id="ARBA00022833"/>
    </source>
</evidence>
<dbReference type="PROSITE" id="PS50102">
    <property type="entry name" value="RRM"/>
    <property type="match status" value="1"/>
</dbReference>
<dbReference type="Proteomes" id="UP000197619">
    <property type="component" value="Unassembled WGS sequence"/>
</dbReference>
<feature type="region of interest" description="Disordered" evidence="7">
    <location>
        <begin position="950"/>
        <end position="1224"/>
    </location>
</feature>
<dbReference type="SUPFAM" id="SSF57667">
    <property type="entry name" value="beta-beta-alpha zinc fingers"/>
    <property type="match status" value="1"/>
</dbReference>
<dbReference type="GO" id="GO:0008270">
    <property type="term" value="F:zinc ion binding"/>
    <property type="evidence" value="ECO:0007669"/>
    <property type="project" value="UniProtKB-KW"/>
</dbReference>
<feature type="region of interest" description="Disordered" evidence="7">
    <location>
        <begin position="380"/>
        <end position="415"/>
    </location>
</feature>
<feature type="compositionally biased region" description="Polar residues" evidence="7">
    <location>
        <begin position="50"/>
        <end position="64"/>
    </location>
</feature>
<dbReference type="SMART" id="SM00355">
    <property type="entry name" value="ZnF_C2H2"/>
    <property type="match status" value="2"/>
</dbReference>
<dbReference type="Gene3D" id="3.30.70.330">
    <property type="match status" value="3"/>
</dbReference>
<feature type="region of interest" description="Disordered" evidence="7">
    <location>
        <begin position="626"/>
        <end position="753"/>
    </location>
</feature>
<feature type="region of interest" description="Disordered" evidence="7">
    <location>
        <begin position="1636"/>
        <end position="1719"/>
    </location>
</feature>
<dbReference type="SMART" id="SM00360">
    <property type="entry name" value="RRM"/>
    <property type="match status" value="2"/>
</dbReference>
<evidence type="ECO:0000313" key="10">
    <source>
        <dbReference type="EMBL" id="OWK56761.1"/>
    </source>
</evidence>
<dbReference type="PROSITE" id="PS00028">
    <property type="entry name" value="ZINC_FINGER_C2H2_1"/>
    <property type="match status" value="1"/>
</dbReference>
<feature type="region of interest" description="Disordered" evidence="7">
    <location>
        <begin position="1504"/>
        <end position="1544"/>
    </location>
</feature>
<feature type="compositionally biased region" description="Low complexity" evidence="7">
    <location>
        <begin position="677"/>
        <end position="694"/>
    </location>
</feature>
<dbReference type="EMBL" id="MUZQ01000149">
    <property type="protein sequence ID" value="OWK56761.1"/>
    <property type="molecule type" value="Genomic_DNA"/>
</dbReference>
<comment type="subcellular location">
    <subcellularLocation>
        <location evidence="1">Nucleus</location>
    </subcellularLocation>
</comment>
<keyword evidence="6" id="KW-0694">RNA-binding</keyword>
<feature type="region of interest" description="Disordered" evidence="7">
    <location>
        <begin position="1287"/>
        <end position="1490"/>
    </location>
</feature>
<feature type="compositionally biased region" description="Low complexity" evidence="7">
    <location>
        <begin position="633"/>
        <end position="652"/>
    </location>
</feature>
<feature type="compositionally biased region" description="Polar residues" evidence="7">
    <location>
        <begin position="1355"/>
        <end position="1371"/>
    </location>
</feature>
<proteinExistence type="predicted"/>
<feature type="compositionally biased region" description="Basic and acidic residues" evidence="7">
    <location>
        <begin position="1168"/>
        <end position="1182"/>
    </location>
</feature>
<name>A0A218UT90_9PASE</name>
<feature type="region of interest" description="Disordered" evidence="7">
    <location>
        <begin position="1"/>
        <end position="138"/>
    </location>
</feature>
<dbReference type="InterPro" id="IPR012677">
    <property type="entry name" value="Nucleotide-bd_a/b_plait_sf"/>
</dbReference>
<sequence>MFSPRGTLPPRPRGPNPSGTKAPAAFRAGGAAGPPGKAAPATPQGAPQRFSGQDALQWTGSQRINVRVTLHRADPRKVKEKSGLHQEQKGDLRATRWDGGPAGTAGPKPPGPPPLLEQSSNPQNRYTPESASSILASFGLSNEDLEELSRYPDDQLTPENMPRILREIRIRKMGHAVPGLHAASRAEEPAGESGGAAVKGKVIDYGHASKYGYTEDPLEIRTFAPEALPEEPLEARVYAPESLSAENREEFQREQSVPVAVPPPNVPCNPVFPAEDLVKLPAFPADSSPAPTFFPAEPPAKVQVLCSAVPAALPAAKPASQPPVPPVLPPILPALLPAPLPQPLLPPVMPPLVQPPVSQHVLPALTPPPFSAGLLAAISQHEQKQRDAGGAHPAPGTSGGASAGHKPFHKPFHPPAQEPIKSPFGVVKASWLPVFPDQKSKRLPTPSMMNDYYATSPRIFPHLCSLCNLECTHMKDWILHQNNPAHLESCRRLRQQYPEWNPEAHSSNSQTWLPVVAVVLPSGSHSRDSAALLLLREELLSCGTVLQISELPDSGFSEQDLKRLVQPFGKVSDLILLRSRNQAYLEMNYKEAVIAAVKFAETAPVLLNGKRVRVCVAERAPVKKTVKKRVLNPKKTPASTKKIPSSSTKSPKALPGKKEKVKKIPGEKKVKKISNVGGKAAAEDSGAAAEAGPETLGSEPSDAKNSDPKNPDPKNPDPKISPEQEEPGTVPEAGPELPASEEPTDPGGKALAQDALPEPCSVLLVSNLPPKGCGQDELHNLARPFGGLHDLLLLSSHKKAYLEIPQRAAESMVKFYGFFPMCLDGNQLHIQPEPRHRHLRNEEEIFLSLIKDSDPNGFRELELVCAGLRFGKVEHYAVLSNHRRRGSRQELELVCAGLRFGKVEHYAVLSNRRRAILQLDSPKAARSMYSFLQQYPYSIGDHTLTCSLSSHGEIPEAEPGKREVKREDGSKGSSGLKKIPEVLGTVQKTAGNPSGEARKGQIPTPNVPEEIPAGQLEIPEPQPGGAARESPAGMDVEGLDPGIPVDPAGSKSPGARSEEKAAPLCGAGTDEARDEPELEIQKEDEEPSAPTTEPLESSSKAMAAAGGTPGAVPGTSPSSEEVPAVSPAVTQPSTEPAALEKTPVPEAGKSSHETSTERKAVPKTVDAPGKKLDVAGAEREATAEESVLKTGENPGKIWGKAGTELEKTPGKTAPKGGENSGNAVGEIHVGSLVKIPQNKGVGAAKSDESRAAAPVNPAASLKESCIGKTLLKAVVSVPDILKQRIPVRITEPSLGRVGEQKIPPKAALEKKIPPKTTAQPGAGNSQWKGNGNCGVDAQGDGGKSSSQQEKDSQLESRATSKRSQQGESGTAGTREDPSGNQAPGGSGAAAGKSGASSAGKQKEEEELFPFNLDEFVTVDEVLEEAESPVMLRRNPPRGKRKEAPKSNPSEPASKKRKGKSCGAEGELSFVTLDEIGEEEDAPVPLPGVDPQGLVVVDEVVEEEELSEAVKDPQALLTLDEISEQEEPGSHRNGPRVEFEERDLKAEPLVTVDEIGEVEELPLNEPAELSAAEEGKANPGDCAASQVPDDPNALVTVDEIQEDNEDNPLVTLDEVNEDEDDFLADFNHLKEELNFVTVDEVGDEEEENAFPGKNPPEDEDDEDIVAVAGPEEMGILGDTNPEDEMAEISKPKAAQVGSEDVEPKPQQKKTTLPGVPKTQSTPKALDILVPKAGFFCQICSLFYADEPSMINHCRTPLHRQNMEKFMAKQQDGGGEEPSSR</sequence>
<feature type="compositionally biased region" description="Basic and acidic residues" evidence="7">
    <location>
        <begin position="1149"/>
        <end position="1160"/>
    </location>
</feature>
<evidence type="ECO:0000256" key="1">
    <source>
        <dbReference type="ARBA" id="ARBA00004123"/>
    </source>
</evidence>
<dbReference type="GO" id="GO:0003723">
    <property type="term" value="F:RNA binding"/>
    <property type="evidence" value="ECO:0007669"/>
    <property type="project" value="UniProtKB-UniRule"/>
</dbReference>
<keyword evidence="2" id="KW-0479">Metal-binding</keyword>
<evidence type="ECO:0000259" key="8">
    <source>
        <dbReference type="PROSITE" id="PS50102"/>
    </source>
</evidence>
<feature type="compositionally biased region" description="Acidic residues" evidence="7">
    <location>
        <begin position="1072"/>
        <end position="1087"/>
    </location>
</feature>
<feature type="compositionally biased region" description="Polar residues" evidence="7">
    <location>
        <begin position="1316"/>
        <end position="1329"/>
    </location>
</feature>
<evidence type="ECO:0000313" key="11">
    <source>
        <dbReference type="Proteomes" id="UP000197619"/>
    </source>
</evidence>
<dbReference type="InterPro" id="IPR000504">
    <property type="entry name" value="RRM_dom"/>
</dbReference>
<dbReference type="InterPro" id="IPR000690">
    <property type="entry name" value="Matrin/U1-C_Znf_C2H2"/>
</dbReference>
<protein>
    <submittedName>
        <fullName evidence="10">Zinc finger protein 638</fullName>
    </submittedName>
</protein>